<dbReference type="Pfam" id="PF05193">
    <property type="entry name" value="Peptidase_M16_C"/>
    <property type="match status" value="1"/>
</dbReference>
<evidence type="ECO:0000259" key="1">
    <source>
        <dbReference type="Pfam" id="PF05193"/>
    </source>
</evidence>
<feature type="domain" description="Peptidase M16 C-terminal" evidence="1">
    <location>
        <begin position="179"/>
        <end position="354"/>
    </location>
</feature>
<dbReference type="Proteomes" id="UP000824087">
    <property type="component" value="Unassembled WGS sequence"/>
</dbReference>
<dbReference type="EMBL" id="DVML01000035">
    <property type="protein sequence ID" value="HIU23156.1"/>
    <property type="molecule type" value="Genomic_DNA"/>
</dbReference>
<comment type="caution">
    <text evidence="2">The sequence shown here is derived from an EMBL/GenBank/DDBJ whole genome shotgun (WGS) entry which is preliminary data.</text>
</comment>
<name>A0A9D1HV71_9BACT</name>
<dbReference type="AlphaFoldDB" id="A0A9D1HV71"/>
<dbReference type="InterPro" id="IPR011249">
    <property type="entry name" value="Metalloenz_LuxS/M16"/>
</dbReference>
<reference evidence="2" key="1">
    <citation type="submission" date="2020-10" db="EMBL/GenBank/DDBJ databases">
        <authorList>
            <person name="Gilroy R."/>
        </authorList>
    </citation>
    <scope>NUCLEOTIDE SEQUENCE</scope>
    <source>
        <strain evidence="2">CHK197-8231</strain>
    </source>
</reference>
<reference evidence="2" key="2">
    <citation type="journal article" date="2021" name="PeerJ">
        <title>Extensive microbial diversity within the chicken gut microbiome revealed by metagenomics and culture.</title>
        <authorList>
            <person name="Gilroy R."/>
            <person name="Ravi A."/>
            <person name="Getino M."/>
            <person name="Pursley I."/>
            <person name="Horton D.L."/>
            <person name="Alikhan N.F."/>
            <person name="Baker D."/>
            <person name="Gharbi K."/>
            <person name="Hall N."/>
            <person name="Watson M."/>
            <person name="Adriaenssens E.M."/>
            <person name="Foster-Nyarko E."/>
            <person name="Jarju S."/>
            <person name="Secka A."/>
            <person name="Antonio M."/>
            <person name="Oren A."/>
            <person name="Chaudhuri R.R."/>
            <person name="La Ragione R."/>
            <person name="Hildebrand F."/>
            <person name="Pallen M.J."/>
        </authorList>
    </citation>
    <scope>NUCLEOTIDE SEQUENCE</scope>
    <source>
        <strain evidence="2">CHK197-8231</strain>
    </source>
</reference>
<gene>
    <name evidence="2" type="ORF">IAD49_06190</name>
</gene>
<protein>
    <submittedName>
        <fullName evidence="2">Insulinase family protein</fullName>
    </submittedName>
</protein>
<dbReference type="SUPFAM" id="SSF63411">
    <property type="entry name" value="LuxS/MPP-like metallohydrolase"/>
    <property type="match status" value="2"/>
</dbReference>
<sequence length="427" mass="49520">MEYKKYELLPYHLHVIHTEKFKTVTIKVCLKRPLVPEEITIRNLLGNVLLESTEKHPSRRYMGMMTENLYGFSCQMDTYRSGNYMMTTLSASFLDEKYTEPGMLKKSIQFLIEILSGPNVQKGAFDEHSFNICKEGLKAAIESYDENPARYAKRRLLQSMEENATYACMPCGTLEDLEKITPQSLYEYYESVMKSDLVDIFVCGNVNGEELKNMLLSEFHIKTIKKPGKSHMITHNKYRKRCKITKESRDITQSILMIGCKLDHPTEYERKYVMGLYNHLLGGSGDSRLYQTVREKHSLCYSIYSSASGVDNLLYIQAGIDKDRFKKTTELIRKEMKRIALGDIKEEEIEKYITMYLASCKEIEDSPNDLISLVMAQEYLHNDPLEVKEKEVLKLTKEMVVEFASKVRLDTIYLLEGEKSHEETTTQ</sequence>
<dbReference type="GO" id="GO:0046872">
    <property type="term" value="F:metal ion binding"/>
    <property type="evidence" value="ECO:0007669"/>
    <property type="project" value="InterPro"/>
</dbReference>
<evidence type="ECO:0000313" key="3">
    <source>
        <dbReference type="Proteomes" id="UP000824087"/>
    </source>
</evidence>
<dbReference type="NCBIfam" id="NF047422">
    <property type="entry name" value="YfmF_fam"/>
    <property type="match status" value="1"/>
</dbReference>
<evidence type="ECO:0000313" key="2">
    <source>
        <dbReference type="EMBL" id="HIU23156.1"/>
    </source>
</evidence>
<dbReference type="InterPro" id="IPR007863">
    <property type="entry name" value="Peptidase_M16_C"/>
</dbReference>
<dbReference type="Gene3D" id="3.30.830.10">
    <property type="entry name" value="Metalloenzyme, LuxS/M16 peptidase-like"/>
    <property type="match status" value="2"/>
</dbReference>
<organism evidence="2 3">
    <name type="scientific">Candidatus Fimihabitans intestinipullorum</name>
    <dbReference type="NCBI Taxonomy" id="2840820"/>
    <lineage>
        <taxon>Bacteria</taxon>
        <taxon>Bacillati</taxon>
        <taxon>Mycoplasmatota</taxon>
        <taxon>Mycoplasmatota incertae sedis</taxon>
        <taxon>Candidatus Fimihabitans</taxon>
    </lineage>
</organism>
<dbReference type="PANTHER" id="PTHR11851:SF186">
    <property type="entry name" value="INACTIVE METALLOPROTEASE YMFF-RELATED"/>
    <property type="match status" value="1"/>
</dbReference>
<proteinExistence type="predicted"/>
<accession>A0A9D1HV71</accession>
<dbReference type="InterPro" id="IPR050361">
    <property type="entry name" value="MPP/UQCRC_Complex"/>
</dbReference>
<dbReference type="PANTHER" id="PTHR11851">
    <property type="entry name" value="METALLOPROTEASE"/>
    <property type="match status" value="1"/>
</dbReference>